<dbReference type="CDD" id="cd09917">
    <property type="entry name" value="F-box_SF"/>
    <property type="match status" value="1"/>
</dbReference>
<dbReference type="InterPro" id="IPR036047">
    <property type="entry name" value="F-box-like_dom_sf"/>
</dbReference>
<sequence>MGAVLSSGVMFMSTTSKQQQQIQRITTTEVFHADWSGLPEDLLLIVMGALDVPSLVRAGAACSPWHAAYATFRRLRLPSPRQAPCLMYAREDYGPNHVAMYSPTTGETFRVPLAGPPHHRRGLTVSTAAPGWVFTTDRVGDPYLLNPLTGARAALPPVKTLGHYDTFLDGNGEHIFPAKPEYGDMEPSVFRARDWAFIRVAVSAGGAGAAATVLVSHPTNSKLSFARVGDERWTPLTGVGPLVGHDALGFDNVLYNDKDGLFYAAESYGSVYTIDLDGPSPVVTRIFVGKPRTTGCDHTMYIAVAPTGDLVLVDRIWNQTHLPVEEHTTYQHRRYNDAMVDSDIEGNGEDEDLGEEENIAEELYFDSSSDEDDDKDEELYSDSSGAEDEEDEEELNEQCKHTDSFVDPTQEILSTYTHEESVTTELVIHKVDLQRQKLVRLRGIGNQHALFLGYNSPAFLPTKDFPEFKPNHAYLTDDGKECNPSLRRDLGIWSFEQRRLEKKLSDEWPGVYDWQDLPAPIWITPSLY</sequence>
<evidence type="ECO:0000259" key="2">
    <source>
        <dbReference type="Pfam" id="PF03478"/>
    </source>
</evidence>
<gene>
    <name evidence="3" type="ORF">URODEC1_LOCUS12398</name>
</gene>
<proteinExistence type="predicted"/>
<dbReference type="Pfam" id="PF03478">
    <property type="entry name" value="Beta-prop_KIB1-4"/>
    <property type="match status" value="1"/>
</dbReference>
<evidence type="ECO:0000313" key="3">
    <source>
        <dbReference type="EMBL" id="CAL4907120.1"/>
    </source>
</evidence>
<dbReference type="AlphaFoldDB" id="A0ABC8WDN6"/>
<feature type="region of interest" description="Disordered" evidence="1">
    <location>
        <begin position="364"/>
        <end position="407"/>
    </location>
</feature>
<feature type="compositionally biased region" description="Acidic residues" evidence="1">
    <location>
        <begin position="364"/>
        <end position="396"/>
    </location>
</feature>
<name>A0ABC8WDN6_9POAL</name>
<dbReference type="Gene3D" id="1.20.1280.50">
    <property type="match status" value="1"/>
</dbReference>
<reference evidence="3" key="1">
    <citation type="submission" date="2024-10" db="EMBL/GenBank/DDBJ databases">
        <authorList>
            <person name="Ryan C."/>
        </authorList>
    </citation>
    <scope>NUCLEOTIDE SEQUENCE [LARGE SCALE GENOMIC DNA]</scope>
</reference>
<feature type="domain" description="KIB1-4 beta-propeller" evidence="2">
    <location>
        <begin position="100"/>
        <end position="492"/>
    </location>
</feature>
<dbReference type="SUPFAM" id="SSF81383">
    <property type="entry name" value="F-box domain"/>
    <property type="match status" value="1"/>
</dbReference>
<evidence type="ECO:0000313" key="4">
    <source>
        <dbReference type="Proteomes" id="UP001497457"/>
    </source>
</evidence>
<dbReference type="InterPro" id="IPR005174">
    <property type="entry name" value="KIB1-4_b-propeller"/>
</dbReference>
<dbReference type="PANTHER" id="PTHR44586:SF17">
    <property type="entry name" value="DUF295 DOMAIN-CONTAINING PROTEIN"/>
    <property type="match status" value="1"/>
</dbReference>
<protein>
    <recommendedName>
        <fullName evidence="2">KIB1-4 beta-propeller domain-containing protein</fullName>
    </recommendedName>
</protein>
<organism evidence="3 4">
    <name type="scientific">Urochloa decumbens</name>
    <dbReference type="NCBI Taxonomy" id="240449"/>
    <lineage>
        <taxon>Eukaryota</taxon>
        <taxon>Viridiplantae</taxon>
        <taxon>Streptophyta</taxon>
        <taxon>Embryophyta</taxon>
        <taxon>Tracheophyta</taxon>
        <taxon>Spermatophyta</taxon>
        <taxon>Magnoliopsida</taxon>
        <taxon>Liliopsida</taxon>
        <taxon>Poales</taxon>
        <taxon>Poaceae</taxon>
        <taxon>PACMAD clade</taxon>
        <taxon>Panicoideae</taxon>
        <taxon>Panicodae</taxon>
        <taxon>Paniceae</taxon>
        <taxon>Melinidinae</taxon>
        <taxon>Urochloa</taxon>
    </lineage>
</organism>
<accession>A0ABC8WDN6</accession>
<dbReference type="Proteomes" id="UP001497457">
    <property type="component" value="Chromosome 12b"/>
</dbReference>
<dbReference type="PANTHER" id="PTHR44586">
    <property type="entry name" value="F-BOX DOMAIN CONTAINING PROTEIN, EXPRESSED"/>
    <property type="match status" value="1"/>
</dbReference>
<dbReference type="EMBL" id="OZ075122">
    <property type="protein sequence ID" value="CAL4907120.1"/>
    <property type="molecule type" value="Genomic_DNA"/>
</dbReference>
<keyword evidence="4" id="KW-1185">Reference proteome</keyword>
<evidence type="ECO:0000256" key="1">
    <source>
        <dbReference type="SAM" id="MobiDB-lite"/>
    </source>
</evidence>